<reference evidence="7 8" key="1">
    <citation type="submission" date="2020-07" db="EMBL/GenBank/DDBJ databases">
        <title>Sequencing the genomes of 1000 actinobacteria strains.</title>
        <authorList>
            <person name="Klenk H.-P."/>
        </authorList>
    </citation>
    <scope>NUCLEOTIDE SEQUENCE [LARGE SCALE GENOMIC DNA]</scope>
    <source>
        <strain evidence="7 8">DSM 42178</strain>
    </source>
</reference>
<evidence type="ECO:0000313" key="8">
    <source>
        <dbReference type="Proteomes" id="UP000567795"/>
    </source>
</evidence>
<dbReference type="Gene3D" id="3.90.1150.10">
    <property type="entry name" value="Aspartate Aminotransferase, domain 1"/>
    <property type="match status" value="1"/>
</dbReference>
<dbReference type="GO" id="GO:0008483">
    <property type="term" value="F:transaminase activity"/>
    <property type="evidence" value="ECO:0007669"/>
    <property type="project" value="UniProtKB-KW"/>
</dbReference>
<dbReference type="PANTHER" id="PTHR42832">
    <property type="entry name" value="AMINO ACID AMINOTRANSFERASE"/>
    <property type="match status" value="1"/>
</dbReference>
<dbReference type="NCBIfam" id="TIGR03539">
    <property type="entry name" value="DapC_actino"/>
    <property type="match status" value="1"/>
</dbReference>
<dbReference type="InterPro" id="IPR004838">
    <property type="entry name" value="NHTrfase_class1_PyrdxlP-BS"/>
</dbReference>
<dbReference type="InterPro" id="IPR019880">
    <property type="entry name" value="OxyQ"/>
</dbReference>
<keyword evidence="2 4" id="KW-0032">Aminotransferase</keyword>
<sequence length="397" mass="41617">MTPPHSTTGGAGASPDREAGPATRRVSRVSALLPTFPWDRLAPYKATAAAHPDGIVDLSVGTPVDPVPASVQEALAEAADSPGYPTVHGPLALREAVVGWLTGRLGVGGLDPAAVLPTVGSKELVALLPWQLGIGPGDQVAFPRCAYPTYEVGARLAHAEPVVYDVEELAADPAGCGLDPSRLRLLWLNSPSNPTGRVLDAAELRRIVDWARGHGVLVVSDECYVELGWDADPVSVLDTRVSGGSHAGLLAVHSLSKRSNLAGYRAAFAAGDPEVVAELLAVRKHSGLMVPRPVQAALAAALADQRHVTEQRARYAARRAALREVLTASGFRIDHSQAGLYLWATRGEPCWESVAALAEHGVLVAPGEFYGEAGARHVRVAVTATDERVAAAVKRLG</sequence>
<feature type="domain" description="Aminotransferase class I/classII large" evidence="6">
    <location>
        <begin position="55"/>
        <end position="396"/>
    </location>
</feature>
<evidence type="ECO:0000256" key="2">
    <source>
        <dbReference type="ARBA" id="ARBA00022576"/>
    </source>
</evidence>
<dbReference type="Pfam" id="PF00155">
    <property type="entry name" value="Aminotran_1_2"/>
    <property type="match status" value="1"/>
</dbReference>
<protein>
    <recommendedName>
        <fullName evidence="4">Aminotransferase</fullName>
        <ecNumber evidence="4">2.6.1.-</ecNumber>
    </recommendedName>
</protein>
<dbReference type="PANTHER" id="PTHR42832:SF3">
    <property type="entry name" value="L-GLUTAMINE--4-(METHYLSULFANYL)-2-OXOBUTANOATE AMINOTRANSFERASE"/>
    <property type="match status" value="1"/>
</dbReference>
<organism evidence="7 8">
    <name type="scientific">Allostreptomyces psammosilenae</name>
    <dbReference type="NCBI Taxonomy" id="1892865"/>
    <lineage>
        <taxon>Bacteria</taxon>
        <taxon>Bacillati</taxon>
        <taxon>Actinomycetota</taxon>
        <taxon>Actinomycetes</taxon>
        <taxon>Kitasatosporales</taxon>
        <taxon>Streptomycetaceae</taxon>
        <taxon>Allostreptomyces</taxon>
    </lineage>
</organism>
<dbReference type="Proteomes" id="UP000567795">
    <property type="component" value="Unassembled WGS sequence"/>
</dbReference>
<gene>
    <name evidence="7" type="ORF">FHU37_005113</name>
</gene>
<dbReference type="InterPro" id="IPR015424">
    <property type="entry name" value="PyrdxlP-dep_Trfase"/>
</dbReference>
<dbReference type="GO" id="GO:0030170">
    <property type="term" value="F:pyridoxal phosphate binding"/>
    <property type="evidence" value="ECO:0007669"/>
    <property type="project" value="InterPro"/>
</dbReference>
<dbReference type="InterPro" id="IPR015421">
    <property type="entry name" value="PyrdxlP-dep_Trfase_major"/>
</dbReference>
<evidence type="ECO:0000256" key="4">
    <source>
        <dbReference type="RuleBase" id="RU000481"/>
    </source>
</evidence>
<keyword evidence="3 4" id="KW-0808">Transferase</keyword>
<name>A0A853A5E7_9ACTN</name>
<evidence type="ECO:0000256" key="5">
    <source>
        <dbReference type="SAM" id="MobiDB-lite"/>
    </source>
</evidence>
<dbReference type="EMBL" id="JACBZD010000002">
    <property type="protein sequence ID" value="NYI08084.1"/>
    <property type="molecule type" value="Genomic_DNA"/>
</dbReference>
<comment type="caution">
    <text evidence="7">The sequence shown here is derived from an EMBL/GenBank/DDBJ whole genome shotgun (WGS) entry which is preliminary data.</text>
</comment>
<dbReference type="PROSITE" id="PS00105">
    <property type="entry name" value="AA_TRANSFER_CLASS_1"/>
    <property type="match status" value="1"/>
</dbReference>
<evidence type="ECO:0000313" key="7">
    <source>
        <dbReference type="EMBL" id="NYI08084.1"/>
    </source>
</evidence>
<dbReference type="EC" id="2.6.1.-" evidence="4"/>
<accession>A0A853A5E7</accession>
<dbReference type="Gene3D" id="3.40.640.10">
    <property type="entry name" value="Type I PLP-dependent aspartate aminotransferase-like (Major domain)"/>
    <property type="match status" value="1"/>
</dbReference>
<dbReference type="InterPro" id="IPR050881">
    <property type="entry name" value="LL-DAP_aminotransferase"/>
</dbReference>
<proteinExistence type="inferred from homology"/>
<evidence type="ECO:0000259" key="6">
    <source>
        <dbReference type="Pfam" id="PF00155"/>
    </source>
</evidence>
<dbReference type="AlphaFoldDB" id="A0A853A5E7"/>
<feature type="region of interest" description="Disordered" evidence="5">
    <location>
        <begin position="1"/>
        <end position="26"/>
    </location>
</feature>
<evidence type="ECO:0000256" key="1">
    <source>
        <dbReference type="ARBA" id="ARBA00001933"/>
    </source>
</evidence>
<keyword evidence="8" id="KW-1185">Reference proteome</keyword>
<comment type="similarity">
    <text evidence="4">Belongs to the class-I pyridoxal-phosphate-dependent aminotransferase family.</text>
</comment>
<dbReference type="InterPro" id="IPR004839">
    <property type="entry name" value="Aminotransferase_I/II_large"/>
</dbReference>
<comment type="cofactor">
    <cofactor evidence="1 4">
        <name>pyridoxal 5'-phosphate</name>
        <dbReference type="ChEBI" id="CHEBI:597326"/>
    </cofactor>
</comment>
<dbReference type="SUPFAM" id="SSF53383">
    <property type="entry name" value="PLP-dependent transferases"/>
    <property type="match status" value="1"/>
</dbReference>
<evidence type="ECO:0000256" key="3">
    <source>
        <dbReference type="ARBA" id="ARBA00022679"/>
    </source>
</evidence>
<dbReference type="InterPro" id="IPR015422">
    <property type="entry name" value="PyrdxlP-dep_Trfase_small"/>
</dbReference>
<dbReference type="CDD" id="cd00609">
    <property type="entry name" value="AAT_like"/>
    <property type="match status" value="1"/>
</dbReference>